<dbReference type="HOGENOM" id="CLU_2650492_0_0_3"/>
<dbReference type="EMBL" id="GL890940">
    <property type="protein sequence ID" value="EGJ31259.1"/>
    <property type="molecule type" value="Genomic_DNA"/>
</dbReference>
<proteinExistence type="predicted"/>
<organism evidence="1 2">
    <name type="scientific">Moorena producens 3L</name>
    <dbReference type="NCBI Taxonomy" id="489825"/>
    <lineage>
        <taxon>Bacteria</taxon>
        <taxon>Bacillati</taxon>
        <taxon>Cyanobacteriota</taxon>
        <taxon>Cyanophyceae</taxon>
        <taxon>Coleofasciculales</taxon>
        <taxon>Coleofasciculaceae</taxon>
        <taxon>Moorena</taxon>
    </lineage>
</organism>
<evidence type="ECO:0000313" key="2">
    <source>
        <dbReference type="Proteomes" id="UP000003959"/>
    </source>
</evidence>
<evidence type="ECO:0000313" key="1">
    <source>
        <dbReference type="EMBL" id="EGJ31259.1"/>
    </source>
</evidence>
<gene>
    <name evidence="1" type="ORF">LYNGBM3L_40420</name>
</gene>
<sequence length="76" mass="8771">MTSKVYAPNVHLFAFHLKTSQPTTLLWDKCNQIISQKFGVTKQLEIEEESGYRVDLLKDKTTDDVAFHFGSKLLRI</sequence>
<keyword evidence="2" id="KW-1185">Reference proteome</keyword>
<dbReference type="RefSeq" id="WP_008187047.1">
    <property type="nucleotide sequence ID" value="NZ_GL890940.1"/>
</dbReference>
<name>F4XVJ6_9CYAN</name>
<dbReference type="AlphaFoldDB" id="F4XVJ6"/>
<accession>F4XVJ6</accession>
<protein>
    <submittedName>
        <fullName evidence="1">Uncharacterized protein</fullName>
    </submittedName>
</protein>
<dbReference type="Proteomes" id="UP000003959">
    <property type="component" value="Unassembled WGS sequence"/>
</dbReference>
<reference evidence="2" key="1">
    <citation type="journal article" date="2011" name="Proc. Natl. Acad. Sci. U.S.A.">
        <title>Genomic insights into the physiology and ecology of the marine filamentous cyanobacterium Lyngbya majuscula.</title>
        <authorList>
            <person name="Jones A.C."/>
            <person name="Monroe E.A."/>
            <person name="Podell S."/>
            <person name="Hess W.R."/>
            <person name="Klages S."/>
            <person name="Esquenazi E."/>
            <person name="Niessen S."/>
            <person name="Hoover H."/>
            <person name="Rothmann M."/>
            <person name="Lasken R.S."/>
            <person name="Yates J.R.III."/>
            <person name="Reinhardt R."/>
            <person name="Kube M."/>
            <person name="Burkart M.D."/>
            <person name="Allen E.E."/>
            <person name="Dorrestein P.C."/>
            <person name="Gerwick W.H."/>
            <person name="Gerwick L."/>
        </authorList>
    </citation>
    <scope>NUCLEOTIDE SEQUENCE [LARGE SCALE GENOMIC DNA]</scope>
    <source>
        <strain evidence="2">3L</strain>
    </source>
</reference>